<dbReference type="Proteomes" id="UP000673691">
    <property type="component" value="Unassembled WGS sequence"/>
</dbReference>
<accession>A0A8H7ZP27</accession>
<gene>
    <name evidence="3" type="ORF">BJ554DRAFT_3480</name>
</gene>
<reference evidence="3 4" key="1">
    <citation type="journal article" name="Sci. Rep.">
        <title>Genome-scale phylogenetic analyses confirm Olpidium as the closest living zoosporic fungus to the non-flagellated, terrestrial fungi.</title>
        <authorList>
            <person name="Chang Y."/>
            <person name="Rochon D."/>
            <person name="Sekimoto S."/>
            <person name="Wang Y."/>
            <person name="Chovatia M."/>
            <person name="Sandor L."/>
            <person name="Salamov A."/>
            <person name="Grigoriev I.V."/>
            <person name="Stajich J.E."/>
            <person name="Spatafora J.W."/>
        </authorList>
    </citation>
    <scope>NUCLEOTIDE SEQUENCE [LARGE SCALE GENOMIC DNA]</scope>
    <source>
        <strain evidence="3">S191</strain>
    </source>
</reference>
<evidence type="ECO:0000256" key="2">
    <source>
        <dbReference type="SAM" id="SignalP"/>
    </source>
</evidence>
<evidence type="ECO:0000256" key="1">
    <source>
        <dbReference type="SAM" id="MobiDB-lite"/>
    </source>
</evidence>
<name>A0A8H7ZP27_9FUNG</name>
<dbReference type="EMBL" id="JAEFCI010011304">
    <property type="protein sequence ID" value="KAG5456700.1"/>
    <property type="molecule type" value="Genomic_DNA"/>
</dbReference>
<feature type="signal peptide" evidence="2">
    <location>
        <begin position="1"/>
        <end position="18"/>
    </location>
</feature>
<comment type="caution">
    <text evidence="3">The sequence shown here is derived from an EMBL/GenBank/DDBJ whole genome shotgun (WGS) entry which is preliminary data.</text>
</comment>
<evidence type="ECO:0000313" key="3">
    <source>
        <dbReference type="EMBL" id="KAG5456700.1"/>
    </source>
</evidence>
<proteinExistence type="predicted"/>
<evidence type="ECO:0000313" key="4">
    <source>
        <dbReference type="Proteomes" id="UP000673691"/>
    </source>
</evidence>
<organism evidence="3 4">
    <name type="scientific">Olpidium bornovanus</name>
    <dbReference type="NCBI Taxonomy" id="278681"/>
    <lineage>
        <taxon>Eukaryota</taxon>
        <taxon>Fungi</taxon>
        <taxon>Fungi incertae sedis</taxon>
        <taxon>Olpidiomycota</taxon>
        <taxon>Olpidiomycotina</taxon>
        <taxon>Olpidiomycetes</taxon>
        <taxon>Olpidiales</taxon>
        <taxon>Olpidiaceae</taxon>
        <taxon>Olpidium</taxon>
    </lineage>
</organism>
<protein>
    <recommendedName>
        <fullName evidence="5">Secreted protein</fullName>
    </recommendedName>
</protein>
<keyword evidence="4" id="KW-1185">Reference proteome</keyword>
<evidence type="ECO:0008006" key="5">
    <source>
        <dbReference type="Google" id="ProtNLM"/>
    </source>
</evidence>
<feature type="chain" id="PRO_5034789980" description="Secreted protein" evidence="2">
    <location>
        <begin position="19"/>
        <end position="274"/>
    </location>
</feature>
<dbReference type="AlphaFoldDB" id="A0A8H7ZP27"/>
<keyword evidence="2" id="KW-0732">Signal</keyword>
<sequence length="274" mass="29672">MFTAELLIFADLLTAVSCKSFVNPAKVSKKKERRRRAVAGSNTNLPTNGDGEKRRQNPRRCLHGRPIELRRKLAVRSRRLTRALAPFTSRKPVRCTTEFSGPAARQTCFRVPDSEFVCASPRGVVGGGGGGGVGACGDGVGGGGSAGSASRGGVFFCPLTRVYASQPSLLRSKNAGRGALYSRRIRHGLLGLHRCATHWPPHGHRLPNVHPRVYTVLLVRALGRGTRWRHGLSNAMFLGHASFGKQQVHKKLRVCEDPRAASLQWAASRLAVDG</sequence>
<feature type="region of interest" description="Disordered" evidence="1">
    <location>
        <begin position="29"/>
        <end position="60"/>
    </location>
</feature>